<evidence type="ECO:0000313" key="3">
    <source>
        <dbReference type="Proteomes" id="UP000663671"/>
    </source>
</evidence>
<proteinExistence type="predicted"/>
<reference evidence="2" key="1">
    <citation type="submission" date="2021-01" db="EMBL/GenBank/DDBJ databases">
        <title>Chromosome-level genome assembly of a human fungal pathogen reveals clustering of transcriptionally co-regulated genes.</title>
        <authorList>
            <person name="Voorhies M."/>
            <person name="Cohen S."/>
            <person name="Shea T.P."/>
            <person name="Petrus S."/>
            <person name="Munoz J.F."/>
            <person name="Poplawski S."/>
            <person name="Goldman W.E."/>
            <person name="Michael T."/>
            <person name="Cuomo C.A."/>
            <person name="Sil A."/>
            <person name="Beyhan S."/>
        </authorList>
    </citation>
    <scope>NUCLEOTIDE SEQUENCE</scope>
    <source>
        <strain evidence="2">WU24</strain>
    </source>
</reference>
<evidence type="ECO:0000256" key="1">
    <source>
        <dbReference type="SAM" id="MobiDB-lite"/>
    </source>
</evidence>
<dbReference type="EMBL" id="CP069109">
    <property type="protein sequence ID" value="QSS58876.1"/>
    <property type="molecule type" value="Genomic_DNA"/>
</dbReference>
<sequence>MLGRPAFYLQFTSRMFLFRMRQTEISRRKRRGLLAIIRPQQIPRSVNLKKFQTTCPIQKGRRRNHQQRPPQAQKRSLPNLQSPSPSTSHSQRMPPQAPSPSSSKKISATTSAIALLVSPT</sequence>
<organism evidence="2 3">
    <name type="scientific">Ajellomyces capsulatus</name>
    <name type="common">Darling's disease fungus</name>
    <name type="synonym">Histoplasma capsulatum</name>
    <dbReference type="NCBI Taxonomy" id="5037"/>
    <lineage>
        <taxon>Eukaryota</taxon>
        <taxon>Fungi</taxon>
        <taxon>Dikarya</taxon>
        <taxon>Ascomycota</taxon>
        <taxon>Pezizomycotina</taxon>
        <taxon>Eurotiomycetes</taxon>
        <taxon>Eurotiomycetidae</taxon>
        <taxon>Onygenales</taxon>
        <taxon>Ajellomycetaceae</taxon>
        <taxon>Histoplasma</taxon>
    </lineage>
</organism>
<feature type="compositionally biased region" description="Polar residues" evidence="1">
    <location>
        <begin position="67"/>
        <end position="93"/>
    </location>
</feature>
<feature type="region of interest" description="Disordered" evidence="1">
    <location>
        <begin position="45"/>
        <end position="120"/>
    </location>
</feature>
<dbReference type="VEuPathDB" id="FungiDB:I7I51_08306"/>
<name>A0A8A1LXI2_AJECA</name>
<dbReference type="Proteomes" id="UP000663671">
    <property type="component" value="Chromosome 2"/>
</dbReference>
<accession>A0A8A1LXI2</accession>
<feature type="compositionally biased region" description="Low complexity" evidence="1">
    <location>
        <begin position="99"/>
        <end position="114"/>
    </location>
</feature>
<evidence type="ECO:0000313" key="2">
    <source>
        <dbReference type="EMBL" id="QSS58876.1"/>
    </source>
</evidence>
<protein>
    <submittedName>
        <fullName evidence="2">Zinc finger protein</fullName>
    </submittedName>
</protein>
<dbReference type="AlphaFoldDB" id="A0A8A1LXI2"/>
<gene>
    <name evidence="2" type="ORF">I7I51_08306</name>
</gene>